<evidence type="ECO:0000256" key="3">
    <source>
        <dbReference type="ARBA" id="ARBA00022679"/>
    </source>
</evidence>
<dbReference type="SUPFAM" id="SSF47336">
    <property type="entry name" value="ACP-like"/>
    <property type="match status" value="1"/>
</dbReference>
<dbReference type="Pfam" id="PF21089">
    <property type="entry name" value="PKS_DH_N"/>
    <property type="match status" value="1"/>
</dbReference>
<feature type="domain" description="PKS/mFAS DH" evidence="9">
    <location>
        <begin position="874"/>
        <end position="1191"/>
    </location>
</feature>
<dbReference type="InterPro" id="IPR020806">
    <property type="entry name" value="PKS_PP-bd"/>
</dbReference>
<evidence type="ECO:0000259" key="7">
    <source>
        <dbReference type="PROSITE" id="PS50075"/>
    </source>
</evidence>
<dbReference type="InterPro" id="IPR016039">
    <property type="entry name" value="Thiolase-like"/>
</dbReference>
<dbReference type="Gene3D" id="3.40.47.10">
    <property type="match status" value="1"/>
</dbReference>
<dbReference type="Pfam" id="PF23297">
    <property type="entry name" value="ACP_SdgA_C"/>
    <property type="match status" value="1"/>
</dbReference>
<keyword evidence="5" id="KW-0511">Multifunctional enzyme</keyword>
<proteinExistence type="predicted"/>
<dbReference type="CDD" id="cd00833">
    <property type="entry name" value="PKS"/>
    <property type="match status" value="1"/>
</dbReference>
<dbReference type="GO" id="GO:0004315">
    <property type="term" value="F:3-oxoacyl-[acyl-carrier-protein] synthase activity"/>
    <property type="evidence" value="ECO:0007669"/>
    <property type="project" value="InterPro"/>
</dbReference>
<dbReference type="PROSITE" id="PS50075">
    <property type="entry name" value="CARRIER"/>
    <property type="match status" value="1"/>
</dbReference>
<dbReference type="InterPro" id="IPR020843">
    <property type="entry name" value="ER"/>
</dbReference>
<feature type="active site" description="Proton acceptor; for dehydratase activity" evidence="6">
    <location>
        <position position="906"/>
    </location>
</feature>
<dbReference type="Gene3D" id="3.40.366.10">
    <property type="entry name" value="Malonyl-Coenzyme A Acyl Carrier Protein, domain 2"/>
    <property type="match status" value="1"/>
</dbReference>
<feature type="region of interest" description="C-terminal hotdog fold" evidence="6">
    <location>
        <begin position="1035"/>
        <end position="1191"/>
    </location>
</feature>
<evidence type="ECO:0000256" key="1">
    <source>
        <dbReference type="ARBA" id="ARBA00022450"/>
    </source>
</evidence>
<dbReference type="InterPro" id="IPR014043">
    <property type="entry name" value="Acyl_transferase_dom"/>
</dbReference>
<organism evidence="10 11">
    <name type="scientific">Lachnellula willkommii</name>
    <dbReference type="NCBI Taxonomy" id="215461"/>
    <lineage>
        <taxon>Eukaryota</taxon>
        <taxon>Fungi</taxon>
        <taxon>Dikarya</taxon>
        <taxon>Ascomycota</taxon>
        <taxon>Pezizomycotina</taxon>
        <taxon>Leotiomycetes</taxon>
        <taxon>Helotiales</taxon>
        <taxon>Lachnaceae</taxon>
        <taxon>Lachnellula</taxon>
    </lineage>
</organism>
<dbReference type="Pfam" id="PF00698">
    <property type="entry name" value="Acyl_transf_1"/>
    <property type="match status" value="1"/>
</dbReference>
<dbReference type="InterPro" id="IPR018201">
    <property type="entry name" value="Ketoacyl_synth_AS"/>
</dbReference>
<dbReference type="PROSITE" id="PS52004">
    <property type="entry name" value="KS3_2"/>
    <property type="match status" value="1"/>
</dbReference>
<dbReference type="InterPro" id="IPR036291">
    <property type="entry name" value="NAD(P)-bd_dom_sf"/>
</dbReference>
<evidence type="ECO:0000256" key="5">
    <source>
        <dbReference type="ARBA" id="ARBA00023268"/>
    </source>
</evidence>
<dbReference type="InterPro" id="IPR042104">
    <property type="entry name" value="PKS_dehydratase_sf"/>
</dbReference>
<evidence type="ECO:0000259" key="9">
    <source>
        <dbReference type="PROSITE" id="PS52019"/>
    </source>
</evidence>
<evidence type="ECO:0000313" key="10">
    <source>
        <dbReference type="EMBL" id="TVY93475.1"/>
    </source>
</evidence>
<dbReference type="InterPro" id="IPR009081">
    <property type="entry name" value="PP-bd_ACP"/>
</dbReference>
<dbReference type="InterPro" id="IPR050091">
    <property type="entry name" value="PKS_NRPS_Biosynth_Enz"/>
</dbReference>
<dbReference type="Gene3D" id="3.10.129.110">
    <property type="entry name" value="Polyketide synthase dehydratase"/>
    <property type="match status" value="1"/>
</dbReference>
<dbReference type="InterPro" id="IPR049551">
    <property type="entry name" value="PKS_DH_C"/>
</dbReference>
<dbReference type="SUPFAM" id="SSF53901">
    <property type="entry name" value="Thiolase-like"/>
    <property type="match status" value="2"/>
</dbReference>
<dbReference type="InterPro" id="IPR032821">
    <property type="entry name" value="PKS_assoc"/>
</dbReference>
<dbReference type="GO" id="GO:0031177">
    <property type="term" value="F:phosphopantetheine binding"/>
    <property type="evidence" value="ECO:0007669"/>
    <property type="project" value="InterPro"/>
</dbReference>
<protein>
    <submittedName>
        <fullName evidence="10">Reducing polyketide synthase</fullName>
    </submittedName>
</protein>
<dbReference type="Pfam" id="PF13602">
    <property type="entry name" value="ADH_zinc_N_2"/>
    <property type="match status" value="1"/>
</dbReference>
<feature type="domain" description="Carrier" evidence="7">
    <location>
        <begin position="2206"/>
        <end position="2287"/>
    </location>
</feature>
<dbReference type="SMART" id="SM00829">
    <property type="entry name" value="PKS_ER"/>
    <property type="match status" value="1"/>
</dbReference>
<evidence type="ECO:0000313" key="11">
    <source>
        <dbReference type="Proteomes" id="UP000315522"/>
    </source>
</evidence>
<dbReference type="PROSITE" id="PS00012">
    <property type="entry name" value="PHOSPHOPANTETHEINE"/>
    <property type="match status" value="1"/>
</dbReference>
<keyword evidence="1" id="KW-0596">Phosphopantetheine</keyword>
<keyword evidence="2" id="KW-0597">Phosphoprotein</keyword>
<dbReference type="SUPFAM" id="SSF55048">
    <property type="entry name" value="Probable ACP-binding domain of malonyl-CoA ACP transacylase"/>
    <property type="match status" value="1"/>
</dbReference>
<accession>A0A559MKI7</accession>
<dbReference type="InterPro" id="IPR049552">
    <property type="entry name" value="PKS_DH_N"/>
</dbReference>
<dbReference type="SUPFAM" id="SSF52151">
    <property type="entry name" value="FabD/lysophospholipase-like"/>
    <property type="match status" value="1"/>
</dbReference>
<dbReference type="SMART" id="SM00823">
    <property type="entry name" value="PKS_PP"/>
    <property type="match status" value="1"/>
</dbReference>
<feature type="region of interest" description="N-terminal hotdog fold" evidence="6">
    <location>
        <begin position="874"/>
        <end position="1007"/>
    </location>
</feature>
<feature type="domain" description="Ketosynthase family 3 (KS3)" evidence="8">
    <location>
        <begin position="1"/>
        <end position="350"/>
    </location>
</feature>
<dbReference type="SUPFAM" id="SSF51735">
    <property type="entry name" value="NAD(P)-binding Rossmann-fold domains"/>
    <property type="match status" value="2"/>
</dbReference>
<comment type="caution">
    <text evidence="10">The sequence shown here is derived from an EMBL/GenBank/DDBJ whole genome shotgun (WGS) entry which is preliminary data.</text>
</comment>
<dbReference type="InterPro" id="IPR014030">
    <property type="entry name" value="Ketoacyl_synth_N"/>
</dbReference>
<evidence type="ECO:0000256" key="6">
    <source>
        <dbReference type="PROSITE-ProRule" id="PRU01363"/>
    </source>
</evidence>
<dbReference type="InterPro" id="IPR056501">
    <property type="entry name" value="NAD-bd_HRPKS_sdrA"/>
</dbReference>
<dbReference type="InterPro" id="IPR016035">
    <property type="entry name" value="Acyl_Trfase/lysoPLipase"/>
</dbReference>
<dbReference type="Pfam" id="PF08659">
    <property type="entry name" value="KR"/>
    <property type="match status" value="1"/>
</dbReference>
<evidence type="ECO:0000259" key="8">
    <source>
        <dbReference type="PROSITE" id="PS52004"/>
    </source>
</evidence>
<dbReference type="SMART" id="SM00822">
    <property type="entry name" value="PKS_KR"/>
    <property type="match status" value="1"/>
</dbReference>
<reference evidence="10 11" key="1">
    <citation type="submission" date="2018-05" db="EMBL/GenBank/DDBJ databases">
        <title>Genome sequencing and assembly of the regulated plant pathogen Lachnellula willkommii and related sister species for the development of diagnostic species identification markers.</title>
        <authorList>
            <person name="Giroux E."/>
            <person name="Bilodeau G."/>
        </authorList>
    </citation>
    <scope>NUCLEOTIDE SEQUENCE [LARGE SCALE GENOMIC DNA]</scope>
    <source>
        <strain evidence="10 11">CBS 172.35</strain>
    </source>
</reference>
<dbReference type="Pfam" id="PF08240">
    <property type="entry name" value="ADH_N"/>
    <property type="match status" value="1"/>
</dbReference>
<dbReference type="SMART" id="SM00826">
    <property type="entry name" value="PKS_DH"/>
    <property type="match status" value="1"/>
</dbReference>
<dbReference type="InterPro" id="IPR036736">
    <property type="entry name" value="ACP-like_sf"/>
</dbReference>
<dbReference type="InterPro" id="IPR049900">
    <property type="entry name" value="PKS_mFAS_DH"/>
</dbReference>
<dbReference type="GO" id="GO:0030639">
    <property type="term" value="P:polyketide biosynthetic process"/>
    <property type="evidence" value="ECO:0007669"/>
    <property type="project" value="UniProtKB-ARBA"/>
</dbReference>
<sequence length="2294" mass="248446">MFYASVLTRNSDYCWKHVMRPWRIVCLSAWHDPMAIGSNTSTFVGTFASDFPEALYRDTETVPVYQAINGGNNRAITANRLAHFFDFKGISVTVDTACSASMAALHLACQSLRSGESRQSIVAGSSVIMNPDLFISMSALRLLSPDGKSYSFDARGNGYARGEGVGCIVLKPLDVAIADGDTIRAVIRHTGANQDGKTPGITFPSRDAQINLARTVYEQAGLNPLETTYVEAHGTGTQAGDPIETSAIAESIARGRDEPLIIGSVKSNVGHLEGASGIAGLVKGILMLENKMLLPNHDFQKVNDRILLNEWRLHVSQEYGVWPVSGDQVRRLSVNSFGYGGTNAHAILEEADGYLRTHGLRGRYQKTFALVHGRKSTTDVHQNGTFIEADPRPRLFVLSAADPEAGKAFARVLADYLHDRLHLANEDWLDNLAYTLNFRRSRLAYIAPVTAASAEELIDALESEALEFTKTRKAECLAFVCTGQGAQWARMGTELMSFPVYRDTIHRCSKHLLALGSEWDPEEELEKPKATSEINSSKLSQPLCTIVQLGLIDLLASWGVSPTAVAGHSSGEIAAAYAACALSLESAVSAAFYRGVVSDRMATDTDGPRGAMMAVGMSADEALPLIVNLKTGKAGIACINSPSSITVSGDVSAIDELGHILHDRGVFNRKLTVPVAYHSHHMQLVGSEYRSLIAGIETQSLASSTTMFSSVTGSRASTADLGPDYWVSNLLGQVKFSGALHRLCLETTRAGKRKTSKASIGIDAIVEIGPHTALAGPVKQILQADTRIKKAGISYYSALTRGQDAVSTIMTLACNLIRAGYNVDLRPLTTPRSFDQEQLSVLVDLPSYQWNHSRSYWAEGRLSKEYRNRAFPRHDLLGAEDRNFNPLGPRWRNIVRISEIPWLKDHKIQSNVVFPAAGYIAMAVEACRQGATRGGSAVEVTGFVLRDIVIGQALVIPDDSGEAEIDISLKPYNTYHHWDEFCVYSVSPDGRWTEHCRGLIRLEAQKDVATNPVHNVAMPKQSRAERITALRDSCAHTVDVEAFYKKLTALGLDYGPTFANVSSLVSGPGSATGTVSVADTAATMPMEYESSMILHPSTLDAAFHPLFAAVAGTGDLKNPMVPVSIKEMSISASIQHQPGRRIEVVASTTMIDERQCQAGLFVMDPGQTFQQDPLIEITGLNCIALAREDVTSSDESASRKFAYRMAWKPDVDLLSKPLSICEKSHNRGALTEYFSLVMHKIPNARVLCRLTVLQQQDMTQAVDLLKQLGDNDGSTLLTKVILRTDAGCRDRCSEAFAPWNGMIQYVEESEQNGTTESAQTPEQYDCVLDLSLAGTNGSQPRADTDLASILAPGGFHITTARCGEETNTQGMQTIDMGSFTVQRRLKEGSPSAHEITLIESGPDVDSGLQDDLANAFLAKHGVKVSRSPCLDVDVPGRVCIVMSDLLNAALTQVDEKTWALVRRICLESAGILWVTRGATSQQTQANMVTGLLRSVRSETGQVPMVTLDLDDVTALPNAQAAATILQLYEQTFFHTSDSPERLESEFRERDGKVLIPRLLEAVETNAVLRAITTLPEPSPMPFEQPGRPLRIEVGTPGLLDSLYFVDDDETADPLPEDCIEVEVKASGINFRDVMISMGQIPLEPLGGELSGVVTAVRTSVHGHKIGDRVAGNHFGAFRNLVRAKAELMVKMPDEMPFEVAAALPLTYCTVYQALLNVARVQRGETVLIHAASGGVGQAAIELCRLAGARVFVTVGTLEKKQFLVNQYGVAPEDVFWSRDGSFAEAIMAATGGKGVDVILNSLAGEALRLSWGCIASFGRFIELGKRDFFLNSQLDMTKFRNNVTFAAVDLVGLVMEKPALVAEIWQKVMDLVRDGAVRPPTPLESYPMCDLQTALALMRSGKHTGKLVAVPQGQHDMIMALPPRPKAVLFDAASTYLLIGGLGGIGRAIALWMSQHGARNIAFLNRSGAKRAEAQETIALLQANGVNAVAHICDVSDEAALAAVVQSIEQSGTQIKGVIQAAMVLRDTLFEKMTMDDWNVSVLAKVKGTLNLHQALPKDLDFFVMLSSISGVIGNASQANYAAANTFLDAFAERRRALGLHATSLDLGVITEVGHVAEDADLAKAMERQGFVGTNEKQLLALIQTACFSLDCPSQIVTGLGPYQAAGTMGSLSSSPLFSHYRHMFQSVGDSSSGSNSLRANLSASPSLEHAQGLIFTALLDKTAAQCMVAVEDINPAKPLIDYGLDSLVAVELRTWIFKQLDCTIPILELLANTPISKIAVKIADKSRLLERLR</sequence>
<dbReference type="GO" id="GO:0006633">
    <property type="term" value="P:fatty acid biosynthetic process"/>
    <property type="evidence" value="ECO:0007669"/>
    <property type="project" value="InterPro"/>
</dbReference>
<dbReference type="Pfam" id="PF00109">
    <property type="entry name" value="ketoacyl-synt"/>
    <property type="match status" value="1"/>
</dbReference>
<keyword evidence="3" id="KW-0808">Transferase</keyword>
<dbReference type="SUPFAM" id="SSF50129">
    <property type="entry name" value="GroES-like"/>
    <property type="match status" value="1"/>
</dbReference>
<keyword evidence="11" id="KW-1185">Reference proteome</keyword>
<dbReference type="PROSITE" id="PS52019">
    <property type="entry name" value="PKS_MFAS_DH"/>
    <property type="match status" value="1"/>
</dbReference>
<dbReference type="InterPro" id="IPR013154">
    <property type="entry name" value="ADH-like_N"/>
</dbReference>
<dbReference type="CDD" id="cd05195">
    <property type="entry name" value="enoyl_red"/>
    <property type="match status" value="1"/>
</dbReference>
<dbReference type="Gene3D" id="3.40.50.720">
    <property type="entry name" value="NAD(P)-binding Rossmann-like Domain"/>
    <property type="match status" value="2"/>
</dbReference>
<dbReference type="InterPro" id="IPR013968">
    <property type="entry name" value="PKS_KR"/>
</dbReference>
<dbReference type="Pfam" id="PF16197">
    <property type="entry name" value="KAsynt_C_assoc"/>
    <property type="match status" value="1"/>
</dbReference>
<dbReference type="EMBL" id="QGML01000126">
    <property type="protein sequence ID" value="TVY93475.1"/>
    <property type="molecule type" value="Genomic_DNA"/>
</dbReference>
<dbReference type="GO" id="GO:0016491">
    <property type="term" value="F:oxidoreductase activity"/>
    <property type="evidence" value="ECO:0007669"/>
    <property type="project" value="UniProtKB-KW"/>
</dbReference>
<keyword evidence="4" id="KW-0560">Oxidoreductase</keyword>
<dbReference type="Pfam" id="PF23114">
    <property type="entry name" value="NAD-bd_HRPKS_sdrA"/>
    <property type="match status" value="1"/>
</dbReference>
<dbReference type="InterPro" id="IPR020807">
    <property type="entry name" value="PKS_DH"/>
</dbReference>
<dbReference type="Proteomes" id="UP000315522">
    <property type="component" value="Unassembled WGS sequence"/>
</dbReference>
<dbReference type="PANTHER" id="PTHR43775">
    <property type="entry name" value="FATTY ACID SYNTHASE"/>
    <property type="match status" value="1"/>
</dbReference>
<dbReference type="InterPro" id="IPR014031">
    <property type="entry name" value="Ketoacyl_synth_C"/>
</dbReference>
<dbReference type="InterPro" id="IPR006162">
    <property type="entry name" value="Ppantetheine_attach_site"/>
</dbReference>
<dbReference type="Pfam" id="PF02801">
    <property type="entry name" value="Ketoacyl-synt_C"/>
    <property type="match status" value="1"/>
</dbReference>
<dbReference type="InterPro" id="IPR057326">
    <property type="entry name" value="KR_dom"/>
</dbReference>
<dbReference type="InterPro" id="IPR001227">
    <property type="entry name" value="Ac_transferase_dom_sf"/>
</dbReference>
<gene>
    <name evidence="10" type="primary">FUB1_1</name>
    <name evidence="10" type="ORF">LAWI1_G001698</name>
</gene>
<evidence type="ECO:0000256" key="4">
    <source>
        <dbReference type="ARBA" id="ARBA00023002"/>
    </source>
</evidence>
<dbReference type="InterPro" id="IPR020841">
    <property type="entry name" value="PKS_Beta-ketoAc_synthase_dom"/>
</dbReference>
<dbReference type="GO" id="GO:0004312">
    <property type="term" value="F:fatty acid synthase activity"/>
    <property type="evidence" value="ECO:0007669"/>
    <property type="project" value="TreeGrafter"/>
</dbReference>
<dbReference type="Gene3D" id="1.10.1200.10">
    <property type="entry name" value="ACP-like"/>
    <property type="match status" value="1"/>
</dbReference>
<dbReference type="Gene3D" id="3.30.70.3290">
    <property type="match status" value="1"/>
</dbReference>
<dbReference type="InterPro" id="IPR011032">
    <property type="entry name" value="GroES-like_sf"/>
</dbReference>
<dbReference type="PANTHER" id="PTHR43775:SF29">
    <property type="entry name" value="ASPERFURANONE POLYKETIDE SYNTHASE AFOG-RELATED"/>
    <property type="match status" value="1"/>
</dbReference>
<evidence type="ECO:0000256" key="2">
    <source>
        <dbReference type="ARBA" id="ARBA00022553"/>
    </source>
</evidence>
<dbReference type="InterPro" id="IPR016036">
    <property type="entry name" value="Malonyl_transacylase_ACP-bd"/>
</dbReference>
<name>A0A559MKI7_9HELO</name>
<dbReference type="SMART" id="SM00825">
    <property type="entry name" value="PKS_KS"/>
    <property type="match status" value="1"/>
</dbReference>
<dbReference type="Pfam" id="PF14765">
    <property type="entry name" value="PS-DH"/>
    <property type="match status" value="1"/>
</dbReference>
<dbReference type="Gene3D" id="3.90.180.10">
    <property type="entry name" value="Medium-chain alcohol dehydrogenases, catalytic domain"/>
    <property type="match status" value="1"/>
</dbReference>
<dbReference type="FunFam" id="3.40.50.720:FF:000209">
    <property type="entry name" value="Polyketide synthase Pks12"/>
    <property type="match status" value="1"/>
</dbReference>
<feature type="active site" description="Proton donor; for dehydratase activity" evidence="6">
    <location>
        <position position="1100"/>
    </location>
</feature>
<dbReference type="PROSITE" id="PS00606">
    <property type="entry name" value="KS3_1"/>
    <property type="match status" value="1"/>
</dbReference>
<dbReference type="SMART" id="SM00827">
    <property type="entry name" value="PKS_AT"/>
    <property type="match status" value="1"/>
</dbReference>
<dbReference type="GO" id="GO:1901336">
    <property type="term" value="P:lactone biosynthetic process"/>
    <property type="evidence" value="ECO:0007669"/>
    <property type="project" value="UniProtKB-ARBA"/>
</dbReference>
<dbReference type="CDD" id="cd05274">
    <property type="entry name" value="KR_FAS_SDR_x"/>
    <property type="match status" value="1"/>
</dbReference>